<keyword evidence="7" id="KW-0472">Membrane</keyword>
<dbReference type="InterPro" id="IPR050958">
    <property type="entry name" value="Cell_Adh-Cytoskel_Orgn"/>
</dbReference>
<sequence>MTGGVYYSFIIINILQICVIFSLTGSKSSLTFVFDDTQSMQSEIKSVLKSADKIFDIVINSNASVIENFIIVTFNDPGTKLRTNTTDRDDFKKSLMSIRVHGGGDCPELAMSGIELALRASRLGSYVYVFTDAAAKDYAKFEKVKKIAIDKEIQIVFVISGMCRKHNATSPGYQVYEKLAESTLGHIFTVGKSQVEELLNYVARVVESRKTELARKKFPPGYGYKFNCTVDSAVSALDVSVTGNRPSVNITDDDGNIVKVNNIVNISKVKVVNVIDPKPGIHSVEVGSLSDTAVTVLGTTNVNFQYGFSIIKPSSRNDTTNQPIPGRKSYLSIKLKTKGEIIKLQKVQLLDTENNIILEEPLWTANTEDQFYITEQVTPPEQIFKIRIEGVNEETNETIYRVHSSPVAPQKLSDEPIENKAPIANIMGETKIVSNYDHPLQFKCSVTGYPEPKIVWEDKLGSSLTFTVSPKRLPYEYISVLDIDHMITNNTYFCKASNEFGNYVTSVDVKIKSHFEVVNISKDKTVKYKEKETLNCKVNAVPPANITWYLNGKEIEMNNEISMSSDRSSLFINQMKPNYAGNFMCEVRNNLKRGVYNIKLSITDIEYPKIDKNVTEISVGKGSSVSILCRILKGKPTPMIYWSFKHEKSDVFNKIEEHAENLYIEKVNLAMVGAYKCLAKNEIGKDIHVVDLVVEYAPVIKDRKHKKLIQKIGQQTTIKCLVDGVPIPDVTWSLNGIEISDGHQYRIYRDNTLKFKASEKNSGQYTCEAVNELGSAKKTTTVKVFEPVAIDVPLDTNIKVPVGSNLELPCNVKGYPSPTIKWLFTSSQTNDKRYLNASELLVISRIQLHDEGLYICTAKNLGGYVSLTYLVHVDAPPVIFTNTSEKNIQAVVGDRVLRIPCYTTGSPKPKIRWMKNGYLLNIKSEWYSVESDGTLIIKNVNKASAGSYACNAENNLSIANERFDVHVDDFPEQNGPITNIYLEENKPAEIECNIAHERTDLVRWYKKSTRKMIAEGKLIFSKVKNRDHGRYKCRVSNFVQSKTGTCYVQVGHKPRFTYDSHSSLLFDNGNRNLYCTYSAKPKAKITWWFNKKKLAENDMTYCYDYKVSSIGEYTCVVENVFGKIEKKFIVQANDCLLDISKDFDTYHPLVVANDFRLSYFNIKDGHLAIPINKSAQFVCAGGFNKFPGTEVKATCLEGKSFKINEDIAEFSKIKCVDRLQPVTLKTGKICGYNDTEIIKVGINIKGEFSEIYRICFHKLLKVPLYAQHRLMVYAAGVKSVPTERWLHSDIINYDINEMYDCEQQKNVISTLLNRPFHSEDNCCFAARQLVNERDVTPGLPQISTHSYLNVFPLWNTCNMKNWNSLEELLRIQTRKINRALSITTGISSPLRLYDGTSNVSIYITDKSGEKRVIPQFLWKVVKDYDAVASLAIIQVNVPDLKEHDVKWYTVCDDICHKIFWMKGINWSDVKNGFTYCCSTSEFEKAFGYVAQFSRGYGRILQYLDN</sequence>
<dbReference type="GO" id="GO:0046872">
    <property type="term" value="F:metal ion binding"/>
    <property type="evidence" value="ECO:0007669"/>
    <property type="project" value="InterPro"/>
</dbReference>
<dbReference type="GO" id="GO:0043025">
    <property type="term" value="C:neuronal cell body"/>
    <property type="evidence" value="ECO:0007669"/>
    <property type="project" value="TreeGrafter"/>
</dbReference>
<feature type="domain" description="Ig-like" evidence="8">
    <location>
        <begin position="876"/>
        <end position="966"/>
    </location>
</feature>
<evidence type="ECO:0000256" key="5">
    <source>
        <dbReference type="ARBA" id="ARBA00023180"/>
    </source>
</evidence>
<keyword evidence="5" id="KW-0325">Glycoprotein</keyword>
<feature type="domain" description="Ig-like" evidence="8">
    <location>
        <begin position="515"/>
        <end position="603"/>
    </location>
</feature>
<dbReference type="InterPro" id="IPR056861">
    <property type="entry name" value="HMCN1-like_VWA"/>
</dbReference>
<keyword evidence="10" id="KW-1185">Reference proteome</keyword>
<evidence type="ECO:0000256" key="3">
    <source>
        <dbReference type="ARBA" id="ARBA00022729"/>
    </source>
</evidence>
<dbReference type="Gene3D" id="2.60.40.10">
    <property type="entry name" value="Immunoglobulins"/>
    <property type="match status" value="8"/>
</dbReference>
<evidence type="ECO:0000259" key="8">
    <source>
        <dbReference type="PROSITE" id="PS50835"/>
    </source>
</evidence>
<dbReference type="InterPro" id="IPR001604">
    <property type="entry name" value="Endo_G_ENPP1-like_dom"/>
</dbReference>
<dbReference type="InterPro" id="IPR044929">
    <property type="entry name" value="DNA/RNA_non-sp_Endonuclease_sf"/>
</dbReference>
<dbReference type="SUPFAM" id="SSF53300">
    <property type="entry name" value="vWA-like"/>
    <property type="match status" value="1"/>
</dbReference>
<protein>
    <recommendedName>
        <fullName evidence="8">Ig-like domain-containing protein</fullName>
    </recommendedName>
</protein>
<dbReference type="InterPro" id="IPR007110">
    <property type="entry name" value="Ig-like_dom"/>
</dbReference>
<dbReference type="GO" id="GO:0003676">
    <property type="term" value="F:nucleic acid binding"/>
    <property type="evidence" value="ECO:0007669"/>
    <property type="project" value="InterPro"/>
</dbReference>
<keyword evidence="7" id="KW-1133">Transmembrane helix</keyword>
<dbReference type="GO" id="GO:0050808">
    <property type="term" value="P:synapse organization"/>
    <property type="evidence" value="ECO:0007669"/>
    <property type="project" value="TreeGrafter"/>
</dbReference>
<feature type="domain" description="Ig-like" evidence="8">
    <location>
        <begin position="422"/>
        <end position="510"/>
    </location>
</feature>
<comment type="caution">
    <text evidence="9">The sequence shown here is derived from an EMBL/GenBank/DDBJ whole genome shotgun (WGS) entry which is preliminary data.</text>
</comment>
<gene>
    <name evidence="9" type="ORF">PARMNEM_LOCUS9633</name>
</gene>
<dbReference type="InterPro" id="IPR056475">
    <property type="entry name" value="GBD_Hemicentin/VWA7"/>
</dbReference>
<dbReference type="InterPro" id="IPR013783">
    <property type="entry name" value="Ig-like_fold"/>
</dbReference>
<dbReference type="Pfam" id="PF23560">
    <property type="entry name" value="GBD_Hemicentin"/>
    <property type="match status" value="1"/>
</dbReference>
<evidence type="ECO:0000256" key="1">
    <source>
        <dbReference type="ARBA" id="ARBA00004613"/>
    </source>
</evidence>
<evidence type="ECO:0000313" key="9">
    <source>
        <dbReference type="EMBL" id="CAK1589084.1"/>
    </source>
</evidence>
<dbReference type="Pfam" id="PF01223">
    <property type="entry name" value="Endonuclease_NS"/>
    <property type="match status" value="1"/>
</dbReference>
<dbReference type="PANTHER" id="PTHR45080">
    <property type="entry name" value="CONTACTIN 5"/>
    <property type="match status" value="1"/>
</dbReference>
<dbReference type="GO" id="GO:0032991">
    <property type="term" value="C:protein-containing complex"/>
    <property type="evidence" value="ECO:0007669"/>
    <property type="project" value="UniProtKB-ARBA"/>
</dbReference>
<dbReference type="InterPro" id="IPR003598">
    <property type="entry name" value="Ig_sub2"/>
</dbReference>
<dbReference type="SUPFAM" id="SSF54060">
    <property type="entry name" value="His-Me finger endonucleases"/>
    <property type="match status" value="1"/>
</dbReference>
<comment type="subcellular location">
    <subcellularLocation>
        <location evidence="1">Secreted</location>
    </subcellularLocation>
</comment>
<dbReference type="InterPro" id="IPR036465">
    <property type="entry name" value="vWFA_dom_sf"/>
</dbReference>
<evidence type="ECO:0000256" key="7">
    <source>
        <dbReference type="SAM" id="Phobius"/>
    </source>
</evidence>
<reference evidence="9 10" key="1">
    <citation type="submission" date="2023-11" db="EMBL/GenBank/DDBJ databases">
        <authorList>
            <person name="Hedman E."/>
            <person name="Englund M."/>
            <person name="Stromberg M."/>
            <person name="Nyberg Akerstrom W."/>
            <person name="Nylinder S."/>
            <person name="Jareborg N."/>
            <person name="Kallberg Y."/>
            <person name="Kronander E."/>
        </authorList>
    </citation>
    <scope>NUCLEOTIDE SEQUENCE [LARGE SCALE GENOMIC DNA]</scope>
</reference>
<keyword evidence="2" id="KW-0964">Secreted</keyword>
<keyword evidence="4" id="KW-1015">Disulfide bond</keyword>
<dbReference type="GO" id="GO:0007156">
    <property type="term" value="P:homophilic cell adhesion via plasma membrane adhesion molecules"/>
    <property type="evidence" value="ECO:0007669"/>
    <property type="project" value="TreeGrafter"/>
</dbReference>
<dbReference type="InterPro" id="IPR044925">
    <property type="entry name" value="His-Me_finger_sf"/>
</dbReference>
<dbReference type="Pfam" id="PF25106">
    <property type="entry name" value="VWA_4"/>
    <property type="match status" value="1"/>
</dbReference>
<dbReference type="EMBL" id="CAVLGL010000083">
    <property type="protein sequence ID" value="CAK1589084.1"/>
    <property type="molecule type" value="Genomic_DNA"/>
</dbReference>
<feature type="domain" description="Ig-like" evidence="8">
    <location>
        <begin position="971"/>
        <end position="1045"/>
    </location>
</feature>
<dbReference type="Pfam" id="PF07679">
    <property type="entry name" value="I-set"/>
    <property type="match status" value="5"/>
</dbReference>
<dbReference type="SMART" id="SM00408">
    <property type="entry name" value="IGc2"/>
    <property type="match status" value="7"/>
</dbReference>
<accession>A0AAV1L3Y0</accession>
<feature type="transmembrane region" description="Helical" evidence="7">
    <location>
        <begin position="5"/>
        <end position="23"/>
    </location>
</feature>
<organism evidence="9 10">
    <name type="scientific">Parnassius mnemosyne</name>
    <name type="common">clouded apollo</name>
    <dbReference type="NCBI Taxonomy" id="213953"/>
    <lineage>
        <taxon>Eukaryota</taxon>
        <taxon>Metazoa</taxon>
        <taxon>Ecdysozoa</taxon>
        <taxon>Arthropoda</taxon>
        <taxon>Hexapoda</taxon>
        <taxon>Insecta</taxon>
        <taxon>Pterygota</taxon>
        <taxon>Neoptera</taxon>
        <taxon>Endopterygota</taxon>
        <taxon>Lepidoptera</taxon>
        <taxon>Glossata</taxon>
        <taxon>Ditrysia</taxon>
        <taxon>Papilionoidea</taxon>
        <taxon>Papilionidae</taxon>
        <taxon>Parnassiinae</taxon>
        <taxon>Parnassini</taxon>
        <taxon>Parnassius</taxon>
        <taxon>Driopa</taxon>
    </lineage>
</organism>
<dbReference type="GO" id="GO:0005576">
    <property type="term" value="C:extracellular region"/>
    <property type="evidence" value="ECO:0007669"/>
    <property type="project" value="UniProtKB-SubCell"/>
</dbReference>
<proteinExistence type="predicted"/>
<dbReference type="Gene3D" id="3.40.570.10">
    <property type="entry name" value="Extracellular Endonuclease, subunit A"/>
    <property type="match status" value="1"/>
</dbReference>
<dbReference type="GO" id="GO:0005886">
    <property type="term" value="C:plasma membrane"/>
    <property type="evidence" value="ECO:0007669"/>
    <property type="project" value="TreeGrafter"/>
</dbReference>
<dbReference type="SMART" id="SM00409">
    <property type="entry name" value="IG"/>
    <property type="match status" value="7"/>
</dbReference>
<evidence type="ECO:0000313" key="10">
    <source>
        <dbReference type="Proteomes" id="UP001314205"/>
    </source>
</evidence>
<keyword evidence="3" id="KW-0732">Signal</keyword>
<dbReference type="GO" id="GO:0030424">
    <property type="term" value="C:axon"/>
    <property type="evidence" value="ECO:0007669"/>
    <property type="project" value="TreeGrafter"/>
</dbReference>
<dbReference type="PROSITE" id="PS50835">
    <property type="entry name" value="IG_LIKE"/>
    <property type="match status" value="8"/>
</dbReference>
<dbReference type="InterPro" id="IPR013098">
    <property type="entry name" value="Ig_I-set"/>
</dbReference>
<dbReference type="InterPro" id="IPR003599">
    <property type="entry name" value="Ig_sub"/>
</dbReference>
<dbReference type="GO" id="GO:0008046">
    <property type="term" value="F:axon guidance receptor activity"/>
    <property type="evidence" value="ECO:0007669"/>
    <property type="project" value="TreeGrafter"/>
</dbReference>
<name>A0AAV1L3Y0_9NEOP</name>
<dbReference type="SUPFAM" id="SSF48726">
    <property type="entry name" value="Immunoglobulin"/>
    <property type="match status" value="8"/>
</dbReference>
<dbReference type="CDD" id="cd00096">
    <property type="entry name" value="Ig"/>
    <property type="match status" value="3"/>
</dbReference>
<dbReference type="PANTHER" id="PTHR45080:SF8">
    <property type="entry name" value="IG-LIKE DOMAIN-CONTAINING PROTEIN"/>
    <property type="match status" value="1"/>
</dbReference>
<evidence type="ECO:0000256" key="2">
    <source>
        <dbReference type="ARBA" id="ARBA00022525"/>
    </source>
</evidence>
<dbReference type="GO" id="GO:0016787">
    <property type="term" value="F:hydrolase activity"/>
    <property type="evidence" value="ECO:0007669"/>
    <property type="project" value="InterPro"/>
</dbReference>
<feature type="domain" description="Ig-like" evidence="8">
    <location>
        <begin position="1054"/>
        <end position="1119"/>
    </location>
</feature>
<evidence type="ECO:0000256" key="4">
    <source>
        <dbReference type="ARBA" id="ARBA00023157"/>
    </source>
</evidence>
<dbReference type="Proteomes" id="UP001314205">
    <property type="component" value="Unassembled WGS sequence"/>
</dbReference>
<dbReference type="Gene3D" id="3.40.50.410">
    <property type="entry name" value="von Willebrand factor, type A domain"/>
    <property type="match status" value="1"/>
</dbReference>
<dbReference type="Pfam" id="PF13927">
    <property type="entry name" value="Ig_3"/>
    <property type="match status" value="2"/>
</dbReference>
<dbReference type="InterPro" id="IPR036179">
    <property type="entry name" value="Ig-like_dom_sf"/>
</dbReference>
<evidence type="ECO:0000256" key="6">
    <source>
        <dbReference type="ARBA" id="ARBA00023319"/>
    </source>
</evidence>
<feature type="domain" description="Ig-like" evidence="8">
    <location>
        <begin position="608"/>
        <end position="688"/>
    </location>
</feature>
<keyword evidence="7" id="KW-0812">Transmembrane</keyword>
<keyword evidence="6" id="KW-0393">Immunoglobulin domain</keyword>
<feature type="domain" description="Ig-like" evidence="8">
    <location>
        <begin position="787"/>
        <end position="868"/>
    </location>
</feature>
<feature type="domain" description="Ig-like" evidence="8">
    <location>
        <begin position="698"/>
        <end position="783"/>
    </location>
</feature>